<feature type="non-terminal residue" evidence="2">
    <location>
        <position position="143"/>
    </location>
</feature>
<evidence type="ECO:0000313" key="2">
    <source>
        <dbReference type="EMBL" id="ORY44904.1"/>
    </source>
</evidence>
<keyword evidence="3" id="KW-1185">Reference proteome</keyword>
<accession>A0A1Y2CDL0</accession>
<dbReference type="PROSITE" id="PS50056">
    <property type="entry name" value="TYR_PHOSPHATASE_2"/>
    <property type="match status" value="1"/>
</dbReference>
<feature type="non-terminal residue" evidence="2">
    <location>
        <position position="1"/>
    </location>
</feature>
<gene>
    <name evidence="2" type="ORF">BCR33DRAFT_651804</name>
</gene>
<dbReference type="SUPFAM" id="SSF52799">
    <property type="entry name" value="(Phosphotyrosine protein) phosphatases II"/>
    <property type="match status" value="1"/>
</dbReference>
<dbReference type="InterPro" id="IPR029021">
    <property type="entry name" value="Prot-tyrosine_phosphatase-like"/>
</dbReference>
<feature type="domain" description="Tyrosine specific protein phosphatases" evidence="1">
    <location>
        <begin position="73"/>
        <end position="142"/>
    </location>
</feature>
<evidence type="ECO:0000259" key="1">
    <source>
        <dbReference type="PROSITE" id="PS50056"/>
    </source>
</evidence>
<dbReference type="STRING" id="329046.A0A1Y2CDL0"/>
<comment type="caution">
    <text evidence="2">The sequence shown here is derived from an EMBL/GenBank/DDBJ whole genome shotgun (WGS) entry which is preliminary data.</text>
</comment>
<dbReference type="Proteomes" id="UP000193642">
    <property type="component" value="Unassembled WGS sequence"/>
</dbReference>
<dbReference type="EMBL" id="MCGO01000021">
    <property type="protein sequence ID" value="ORY44904.1"/>
    <property type="molecule type" value="Genomic_DNA"/>
</dbReference>
<protein>
    <submittedName>
        <fullName evidence="2">Phosphatases II</fullName>
    </submittedName>
</protein>
<dbReference type="PANTHER" id="PTHR23339">
    <property type="entry name" value="TYROSINE SPECIFIC PROTEIN PHOSPHATASE AND DUAL SPECIFICITY PROTEIN PHOSPHATASE"/>
    <property type="match status" value="1"/>
</dbReference>
<dbReference type="InterPro" id="IPR050561">
    <property type="entry name" value="PTP"/>
</dbReference>
<proteinExistence type="predicted"/>
<reference evidence="2 3" key="1">
    <citation type="submission" date="2016-07" db="EMBL/GenBank/DDBJ databases">
        <title>Pervasive Adenine N6-methylation of Active Genes in Fungi.</title>
        <authorList>
            <consortium name="DOE Joint Genome Institute"/>
            <person name="Mondo S.J."/>
            <person name="Dannebaum R.O."/>
            <person name="Kuo R.C."/>
            <person name="Labutti K."/>
            <person name="Haridas S."/>
            <person name="Kuo A."/>
            <person name="Salamov A."/>
            <person name="Ahrendt S.R."/>
            <person name="Lipzen A."/>
            <person name="Sullivan W."/>
            <person name="Andreopoulos W.B."/>
            <person name="Clum A."/>
            <person name="Lindquist E."/>
            <person name="Daum C."/>
            <person name="Ramamoorthy G.K."/>
            <person name="Gryganskyi A."/>
            <person name="Culley D."/>
            <person name="Magnuson J.K."/>
            <person name="James T.Y."/>
            <person name="O'Malley M.A."/>
            <person name="Stajich J.E."/>
            <person name="Spatafora J.W."/>
            <person name="Visel A."/>
            <person name="Grigoriev I.V."/>
        </authorList>
    </citation>
    <scope>NUCLEOTIDE SEQUENCE [LARGE SCALE GENOMIC DNA]</scope>
    <source>
        <strain evidence="2 3">JEL800</strain>
    </source>
</reference>
<dbReference type="InterPro" id="IPR000387">
    <property type="entry name" value="Tyr_Pase_dom"/>
</dbReference>
<evidence type="ECO:0000313" key="3">
    <source>
        <dbReference type="Proteomes" id="UP000193642"/>
    </source>
</evidence>
<dbReference type="AlphaFoldDB" id="A0A1Y2CDL0"/>
<dbReference type="OrthoDB" id="8048523at2759"/>
<sequence length="143" mass="15692">IITDCPPNQELLVDTYIPVFEELNVSYLIRLCEPTYDTAVLQQAGVQVIDSLSFTDGSAPVDSIVSEYRLLIDSILSNSKPVNPSATSPSKPTIAVHCVSGIGRAPLFALIPLVDSGMDRAEAVEYIRQRRRGAFNKVQLTWI</sequence>
<dbReference type="Gene3D" id="3.90.190.10">
    <property type="entry name" value="Protein tyrosine phosphatase superfamily"/>
    <property type="match status" value="1"/>
</dbReference>
<organism evidence="2 3">
    <name type="scientific">Rhizoclosmatium globosum</name>
    <dbReference type="NCBI Taxonomy" id="329046"/>
    <lineage>
        <taxon>Eukaryota</taxon>
        <taxon>Fungi</taxon>
        <taxon>Fungi incertae sedis</taxon>
        <taxon>Chytridiomycota</taxon>
        <taxon>Chytridiomycota incertae sedis</taxon>
        <taxon>Chytridiomycetes</taxon>
        <taxon>Chytridiales</taxon>
        <taxon>Chytriomycetaceae</taxon>
        <taxon>Rhizoclosmatium</taxon>
    </lineage>
</organism>
<name>A0A1Y2CDL0_9FUNG</name>